<gene>
    <name evidence="1" type="ORF">DC487_06620</name>
</gene>
<protein>
    <recommendedName>
        <fullName evidence="3">CDP-glycerol--glycerophosphate glycerophosphotransferase</fullName>
    </recommendedName>
</protein>
<evidence type="ECO:0000313" key="2">
    <source>
        <dbReference type="Proteomes" id="UP000245627"/>
    </source>
</evidence>
<evidence type="ECO:0008006" key="3">
    <source>
        <dbReference type="Google" id="ProtNLM"/>
    </source>
</evidence>
<accession>A0A2T8HJJ6</accession>
<dbReference type="RefSeq" id="WP_116775184.1">
    <property type="nucleotide sequence ID" value="NZ_QDKG01000002.1"/>
</dbReference>
<sequence>MMDKSAYDYYKKLKCTFESKHNGYDMKPLMANFFLFNSYSPISKSSYTIVRQLLKICVTYDFQSMVEDLRKDQVVFFYQTTRNDYFDFIKDIISTVDNTHILPTRFKHKFRYSLKNIISSFKEAFSKKFCCPDIKSRVYYFACLTFYKNVLDELDKHKDQVSIKSFVGFNCSLLLESLFCQFFQACKIPTYGLQHGVLLSENLYSKPLPMDFVNLENFQADYLLGWGDFTKRVFDEAGYNNKKCIVAGNPKYAHIKQIHIKIPEGTRFIVCLARDLYTEENKLLINIVAEMRDTGYSPILKLHPNSDISRYRSLIDELDLECADVNLNVADTIIRYQPDFTVVYNSTIYYEYYLNNLVAFRFSLNEKDIPFGMPRDSFSDCQDLIDNLNAIKERNIEEYNEEINLFVNQFVRIGANDYNKILNN</sequence>
<organism evidence="1 2">
    <name type="scientific">Sphingobacterium corticibacter</name>
    <dbReference type="NCBI Taxonomy" id="2171749"/>
    <lineage>
        <taxon>Bacteria</taxon>
        <taxon>Pseudomonadati</taxon>
        <taxon>Bacteroidota</taxon>
        <taxon>Sphingobacteriia</taxon>
        <taxon>Sphingobacteriales</taxon>
        <taxon>Sphingobacteriaceae</taxon>
        <taxon>Sphingobacterium</taxon>
    </lineage>
</organism>
<dbReference type="OrthoDB" id="1492777at2"/>
<proteinExistence type="predicted"/>
<dbReference type="AlphaFoldDB" id="A0A2T8HJJ6"/>
<evidence type="ECO:0000313" key="1">
    <source>
        <dbReference type="EMBL" id="PVH25611.1"/>
    </source>
</evidence>
<name>A0A2T8HJJ6_9SPHI</name>
<keyword evidence="2" id="KW-1185">Reference proteome</keyword>
<dbReference type="Proteomes" id="UP000245627">
    <property type="component" value="Unassembled WGS sequence"/>
</dbReference>
<comment type="caution">
    <text evidence="1">The sequence shown here is derived from an EMBL/GenBank/DDBJ whole genome shotgun (WGS) entry which is preliminary data.</text>
</comment>
<reference evidence="1 2" key="1">
    <citation type="submission" date="2018-04" db="EMBL/GenBank/DDBJ databases">
        <title>Sphingobacterium cortibacter sp. nov.</title>
        <authorList>
            <person name="Li Y."/>
        </authorList>
    </citation>
    <scope>NUCLEOTIDE SEQUENCE [LARGE SCALE GENOMIC DNA]</scope>
    <source>
        <strain evidence="1 2">2c-3</strain>
    </source>
</reference>
<dbReference type="EMBL" id="QDKG01000002">
    <property type="protein sequence ID" value="PVH25611.1"/>
    <property type="molecule type" value="Genomic_DNA"/>
</dbReference>